<evidence type="ECO:0000313" key="12">
    <source>
        <dbReference type="Proteomes" id="UP000013827"/>
    </source>
</evidence>
<dbReference type="Proteomes" id="UP000013827">
    <property type="component" value="Unassembled WGS sequence"/>
</dbReference>
<dbReference type="GO" id="GO:0003950">
    <property type="term" value="F:NAD+ poly-ADP-ribosyltransferase activity"/>
    <property type="evidence" value="ECO:0007669"/>
    <property type="project" value="TreeGrafter"/>
</dbReference>
<comment type="subcellular location">
    <subcellularLocation>
        <location evidence="1">Secreted</location>
    </subcellularLocation>
</comment>
<dbReference type="InterPro" id="IPR000768">
    <property type="entry name" value="ART"/>
</dbReference>
<evidence type="ECO:0000256" key="6">
    <source>
        <dbReference type="ARBA" id="ARBA00022679"/>
    </source>
</evidence>
<keyword evidence="7" id="KW-0548">Nucleotidyltransferase</keyword>
<dbReference type="InterPro" id="IPR050999">
    <property type="entry name" value="ADP-ribosyltransferase_ARG"/>
</dbReference>
<keyword evidence="5 10" id="KW-0328">Glycosyltransferase</keyword>
<keyword evidence="8" id="KW-0843">Virulence</keyword>
<dbReference type="PANTHER" id="PTHR10339:SF25">
    <property type="entry name" value="SECRETED EXOENZYME S"/>
    <property type="match status" value="1"/>
</dbReference>
<reference evidence="11" key="2">
    <citation type="submission" date="2024-10" db="UniProtKB">
        <authorList>
            <consortium name="EnsemblProtists"/>
        </authorList>
    </citation>
    <scope>IDENTIFICATION</scope>
</reference>
<evidence type="ECO:0000256" key="1">
    <source>
        <dbReference type="ARBA" id="ARBA00004613"/>
    </source>
</evidence>
<comment type="catalytic activity">
    <reaction evidence="9 10">
        <text>L-arginyl-[protein] + NAD(+) = N(omega)-(ADP-D-ribosyl)-L-arginyl-[protein] + nicotinamide + H(+)</text>
        <dbReference type="Rhea" id="RHEA:19149"/>
        <dbReference type="Rhea" id="RHEA-COMP:10532"/>
        <dbReference type="Rhea" id="RHEA-COMP:15087"/>
        <dbReference type="ChEBI" id="CHEBI:15378"/>
        <dbReference type="ChEBI" id="CHEBI:17154"/>
        <dbReference type="ChEBI" id="CHEBI:29965"/>
        <dbReference type="ChEBI" id="CHEBI:57540"/>
        <dbReference type="ChEBI" id="CHEBI:142554"/>
        <dbReference type="EC" id="2.4.2.31"/>
    </reaction>
</comment>
<dbReference type="SUPFAM" id="SSF56399">
    <property type="entry name" value="ADP-ribosylation"/>
    <property type="match status" value="1"/>
</dbReference>
<evidence type="ECO:0000256" key="7">
    <source>
        <dbReference type="ARBA" id="ARBA00022695"/>
    </source>
</evidence>
<protein>
    <recommendedName>
        <fullName evidence="10">NAD(P)(+)--arginine ADP-ribosyltransferase</fullName>
        <ecNumber evidence="10">2.4.2.31</ecNumber>
    </recommendedName>
    <alternativeName>
        <fullName evidence="10">Mono(ADP-ribosyl)transferase</fullName>
    </alternativeName>
</protein>
<evidence type="ECO:0000256" key="10">
    <source>
        <dbReference type="RuleBase" id="RU361228"/>
    </source>
</evidence>
<keyword evidence="6 10" id="KW-0808">Transferase</keyword>
<dbReference type="AlphaFoldDB" id="A0A0D3IVS8"/>
<dbReference type="GeneID" id="17261509"/>
<evidence type="ECO:0000256" key="9">
    <source>
        <dbReference type="ARBA" id="ARBA00047597"/>
    </source>
</evidence>
<dbReference type="GO" id="GO:0106274">
    <property type="term" value="F:NAD+-protein-arginine ADP-ribosyltransferase activity"/>
    <property type="evidence" value="ECO:0007669"/>
    <property type="project" value="UniProtKB-EC"/>
</dbReference>
<keyword evidence="10" id="KW-0520">NAD</keyword>
<reference evidence="12" key="1">
    <citation type="journal article" date="2013" name="Nature">
        <title>Pan genome of the phytoplankton Emiliania underpins its global distribution.</title>
        <authorList>
            <person name="Read B.A."/>
            <person name="Kegel J."/>
            <person name="Klute M.J."/>
            <person name="Kuo A."/>
            <person name="Lefebvre S.C."/>
            <person name="Maumus F."/>
            <person name="Mayer C."/>
            <person name="Miller J."/>
            <person name="Monier A."/>
            <person name="Salamov A."/>
            <person name="Young J."/>
            <person name="Aguilar M."/>
            <person name="Claverie J.M."/>
            <person name="Frickenhaus S."/>
            <person name="Gonzalez K."/>
            <person name="Herman E.K."/>
            <person name="Lin Y.C."/>
            <person name="Napier J."/>
            <person name="Ogata H."/>
            <person name="Sarno A.F."/>
            <person name="Shmutz J."/>
            <person name="Schroeder D."/>
            <person name="de Vargas C."/>
            <person name="Verret F."/>
            <person name="von Dassow P."/>
            <person name="Valentin K."/>
            <person name="Van de Peer Y."/>
            <person name="Wheeler G."/>
            <person name="Dacks J.B."/>
            <person name="Delwiche C.F."/>
            <person name="Dyhrman S.T."/>
            <person name="Glockner G."/>
            <person name="John U."/>
            <person name="Richards T."/>
            <person name="Worden A.Z."/>
            <person name="Zhang X."/>
            <person name="Grigoriev I.V."/>
            <person name="Allen A.E."/>
            <person name="Bidle K."/>
            <person name="Borodovsky M."/>
            <person name="Bowler C."/>
            <person name="Brownlee C."/>
            <person name="Cock J.M."/>
            <person name="Elias M."/>
            <person name="Gladyshev V.N."/>
            <person name="Groth M."/>
            <person name="Guda C."/>
            <person name="Hadaegh A."/>
            <person name="Iglesias-Rodriguez M.D."/>
            <person name="Jenkins J."/>
            <person name="Jones B.M."/>
            <person name="Lawson T."/>
            <person name="Leese F."/>
            <person name="Lindquist E."/>
            <person name="Lobanov A."/>
            <person name="Lomsadze A."/>
            <person name="Malik S.B."/>
            <person name="Marsh M.E."/>
            <person name="Mackinder L."/>
            <person name="Mock T."/>
            <person name="Mueller-Roeber B."/>
            <person name="Pagarete A."/>
            <person name="Parker M."/>
            <person name="Probert I."/>
            <person name="Quesneville H."/>
            <person name="Raines C."/>
            <person name="Rensing S.A."/>
            <person name="Riano-Pachon D.M."/>
            <person name="Richier S."/>
            <person name="Rokitta S."/>
            <person name="Shiraiwa Y."/>
            <person name="Soanes D.M."/>
            <person name="van der Giezen M."/>
            <person name="Wahlund T.M."/>
            <person name="Williams B."/>
            <person name="Wilson W."/>
            <person name="Wolfe G."/>
            <person name="Wurch L.L."/>
        </authorList>
    </citation>
    <scope>NUCLEOTIDE SEQUENCE</scope>
</reference>
<evidence type="ECO:0000256" key="3">
    <source>
        <dbReference type="ARBA" id="ARBA00022525"/>
    </source>
</evidence>
<dbReference type="PANTHER" id="PTHR10339">
    <property type="entry name" value="ADP-RIBOSYLTRANSFERASE"/>
    <property type="match status" value="1"/>
</dbReference>
<dbReference type="GO" id="GO:0090729">
    <property type="term" value="F:toxin activity"/>
    <property type="evidence" value="ECO:0007669"/>
    <property type="project" value="UniProtKB-KW"/>
</dbReference>
<evidence type="ECO:0000313" key="11">
    <source>
        <dbReference type="EnsemblProtists" id="EOD15363"/>
    </source>
</evidence>
<dbReference type="GO" id="GO:0016779">
    <property type="term" value="F:nucleotidyltransferase activity"/>
    <property type="evidence" value="ECO:0007669"/>
    <property type="project" value="UniProtKB-KW"/>
</dbReference>
<keyword evidence="10" id="KW-0521">NADP</keyword>
<dbReference type="Pfam" id="PF01129">
    <property type="entry name" value="ART"/>
    <property type="match status" value="1"/>
</dbReference>
<dbReference type="EnsemblProtists" id="EOD15363">
    <property type="protein sequence ID" value="EOD15363"/>
    <property type="gene ID" value="EMIHUDRAFT_211533"/>
</dbReference>
<accession>A0A0D3IVS8</accession>
<dbReference type="Gene3D" id="3.90.176.10">
    <property type="entry name" value="Toxin ADP-ribosyltransferase, Chain A, domain 1"/>
    <property type="match status" value="1"/>
</dbReference>
<evidence type="ECO:0000256" key="8">
    <source>
        <dbReference type="ARBA" id="ARBA00023026"/>
    </source>
</evidence>
<evidence type="ECO:0000256" key="2">
    <source>
        <dbReference type="ARBA" id="ARBA00009558"/>
    </source>
</evidence>
<dbReference type="PaxDb" id="2903-EOD15363"/>
<evidence type="ECO:0000256" key="4">
    <source>
        <dbReference type="ARBA" id="ARBA00022656"/>
    </source>
</evidence>
<dbReference type="HOGENOM" id="CLU_309155_0_0_1"/>
<proteinExistence type="inferred from homology"/>
<evidence type="ECO:0000256" key="5">
    <source>
        <dbReference type="ARBA" id="ARBA00022676"/>
    </source>
</evidence>
<comment type="similarity">
    <text evidence="2 10">Belongs to the Arg-specific ADP-ribosyltransferase family.</text>
</comment>
<dbReference type="PROSITE" id="PS51996">
    <property type="entry name" value="TR_MART"/>
    <property type="match status" value="1"/>
</dbReference>
<dbReference type="RefSeq" id="XP_005767792.1">
    <property type="nucleotide sequence ID" value="XM_005767735.1"/>
</dbReference>
<keyword evidence="3" id="KW-0964">Secreted</keyword>
<dbReference type="EC" id="2.4.2.31" evidence="10"/>
<dbReference type="OMA" id="WNAQSEA"/>
<name>A0A0D3IVS8_EMIH1</name>
<dbReference type="KEGG" id="ehx:EMIHUDRAFT_211533"/>
<keyword evidence="12" id="KW-1185">Reference proteome</keyword>
<keyword evidence="4" id="KW-0800">Toxin</keyword>
<organism evidence="11 12">
    <name type="scientific">Emiliania huxleyi (strain CCMP1516)</name>
    <dbReference type="NCBI Taxonomy" id="280463"/>
    <lineage>
        <taxon>Eukaryota</taxon>
        <taxon>Haptista</taxon>
        <taxon>Haptophyta</taxon>
        <taxon>Prymnesiophyceae</taxon>
        <taxon>Isochrysidales</taxon>
        <taxon>Noelaerhabdaceae</taxon>
        <taxon>Emiliania</taxon>
    </lineage>
</organism>
<sequence>MSSSSGLVPKALRLEASEIEGNVADCIGLYRLVDGKTVNGKPTWRNTRLLDKWLAWNGSTAWNVQSESNLGKTKGWLQLLDKGCAYPSQSKVVWEAWDGGEWVKQAELQCAVASLEDLPAPAALMIESPKIDSEANGCLGLYALVQGRIVNGKPVWRHTGRPNRWLSFNGDNAWNAQSEANLGKSRGWLQLLDKHCHTPDLSKQVWDAADGKGGWMKVPELKVKVTDPKELPPPVAIRLDNPTGGPLSISGTAANFIGLYKLALDKTINDRPAYRHTQSAGRWIAFNGENAWNAQSEASLGQKRGWLQLLDSSAATPNMSKIPWDSADGNGKWSKQPNLKCLAVDNTELPPPKAIILDGEPVIGTAANYIGLYRLAEGESAPADGRATWTRPRPVPGSSPIGKLVNGRPCYRHAERPTHWVAYNGTSAWNAQSEASLGQSRGWMQLLDSSCHTPDVSLLSWETADGAGKWDKKPNLKCREADPSTMPPASALVLSGATEAKAQDCLGLYRLIKGYEVNGRPCWRSVRRSDRWIAFNGENAWNAQSEASLGQKRGWLQLLDSNVSTPDLSKTQWEAWDGSNWVRQDACTCVSVDTAQLPPPPLIELAGPPIAGNAGACLGSYRLADRDVNGRPAFQKTDREDRWLAFNGDNAWNAQSAASLGEKKGWIQLLDSVPTPDQSSIGWEAWIESKWQAQPRLQCIATHDPPLPCSELLVVSTKPPPVAKDPGMEGVRVARMLPELDMSISAVPALQLRRPHESCMECLLLCREHIPDIEQLCRDVSFKLFALAAYTYDFNTGAKEGQLYYALNQGLRSRDFKSRGAVLSVWGGYLYYLMAALEKLPSLKMHVYRGHPDKAAVLRQYKEGRPIQWGAFSSTSRRPELASSFTDREKGIIFRLKVTTGKDVKDFSFFAAEEEEVLLSPQTRFVVTSEPYVNPNDGYWYLDLLEQTGTLFMS</sequence>
<dbReference type="GO" id="GO:0005576">
    <property type="term" value="C:extracellular region"/>
    <property type="evidence" value="ECO:0007669"/>
    <property type="project" value="UniProtKB-SubCell"/>
</dbReference>